<evidence type="ECO:0000313" key="7">
    <source>
        <dbReference type="EMBL" id="CEM43013.1"/>
    </source>
</evidence>
<keyword evidence="5" id="KW-0539">Nucleus</keyword>
<keyword evidence="2 4" id="KW-0067">ATP-binding</keyword>
<dbReference type="InterPro" id="IPR027417">
    <property type="entry name" value="P-loop_NTPase"/>
</dbReference>
<dbReference type="GO" id="GO:0005634">
    <property type="term" value="C:nucleus"/>
    <property type="evidence" value="ECO:0007669"/>
    <property type="project" value="UniProtKB-SubCell"/>
</dbReference>
<dbReference type="PRINTS" id="PR01657">
    <property type="entry name" value="MCMFAMILY"/>
</dbReference>
<dbReference type="FunFam" id="3.40.50.300:FF:000826">
    <property type="entry name" value="Replicative DNA helicase Mcm"/>
    <property type="match status" value="1"/>
</dbReference>
<evidence type="ECO:0000256" key="4">
    <source>
        <dbReference type="RuleBase" id="RU004070"/>
    </source>
</evidence>
<evidence type="ECO:0000256" key="1">
    <source>
        <dbReference type="ARBA" id="ARBA00022741"/>
    </source>
</evidence>
<dbReference type="GO" id="GO:0003697">
    <property type="term" value="F:single-stranded DNA binding"/>
    <property type="evidence" value="ECO:0007669"/>
    <property type="project" value="TreeGrafter"/>
</dbReference>
<dbReference type="PANTHER" id="PTHR11630:SF42">
    <property type="entry name" value="DNA REPLICATION LICENSING FACTOR MCM5"/>
    <property type="match status" value="1"/>
</dbReference>
<dbReference type="EMBL" id="CDMZ01002588">
    <property type="protein sequence ID" value="CEM43013.1"/>
    <property type="molecule type" value="Genomic_DNA"/>
</dbReference>
<gene>
    <name evidence="7" type="ORF">Cvel_6718</name>
</gene>
<comment type="similarity">
    <text evidence="4">Belongs to the MCM family.</text>
</comment>
<dbReference type="Gene3D" id="3.40.50.300">
    <property type="entry name" value="P-loop containing nucleotide triphosphate hydrolases"/>
    <property type="match status" value="1"/>
</dbReference>
<keyword evidence="1 4" id="KW-0547">Nucleotide-binding</keyword>
<comment type="function">
    <text evidence="5">Acts as component of the MCM2-7 complex (MCM complex) which is the replicative helicase essential for 'once per cell cycle' DNA replication initiation and elongation in eukaryotic cells. The active ATPase sites in the MCM2-7 ring are formed through the interaction surfaces of two neighboring subunits such that a critical structure of a conserved arginine finger motif is provided in trans relative to the ATP-binding site of the Walker A box of the adjacent subunit. The six ATPase active sites, however, are likely to contribute differentially to the complex helicase activity.</text>
</comment>
<evidence type="ECO:0000259" key="6">
    <source>
        <dbReference type="PROSITE" id="PS50051"/>
    </source>
</evidence>
<organism evidence="7">
    <name type="scientific">Chromera velia CCMP2878</name>
    <dbReference type="NCBI Taxonomy" id="1169474"/>
    <lineage>
        <taxon>Eukaryota</taxon>
        <taxon>Sar</taxon>
        <taxon>Alveolata</taxon>
        <taxon>Colpodellida</taxon>
        <taxon>Chromeraceae</taxon>
        <taxon>Chromera</taxon>
    </lineage>
</organism>
<dbReference type="Gene3D" id="2.20.28.10">
    <property type="match status" value="1"/>
</dbReference>
<dbReference type="AlphaFoldDB" id="A0A0G4HFX9"/>
<feature type="domain" description="MCM C-terminal AAA(+) ATPase" evidence="6">
    <location>
        <begin position="341"/>
        <end position="546"/>
    </location>
</feature>
<keyword evidence="5" id="KW-0235">DNA replication</keyword>
<dbReference type="VEuPathDB" id="CryptoDB:Cvel_6718"/>
<dbReference type="SUPFAM" id="SSF50249">
    <property type="entry name" value="Nucleic acid-binding proteins"/>
    <property type="match status" value="1"/>
</dbReference>
<dbReference type="GO" id="GO:0005524">
    <property type="term" value="F:ATP binding"/>
    <property type="evidence" value="ECO:0007669"/>
    <property type="project" value="UniProtKB-UniRule"/>
</dbReference>
<dbReference type="Pfam" id="PF17207">
    <property type="entry name" value="MCM_OB"/>
    <property type="match status" value="1"/>
</dbReference>
<dbReference type="SMART" id="SM00350">
    <property type="entry name" value="MCM"/>
    <property type="match status" value="1"/>
</dbReference>
<dbReference type="PROSITE" id="PS00847">
    <property type="entry name" value="MCM_1"/>
    <property type="match status" value="1"/>
</dbReference>
<keyword evidence="3 4" id="KW-0238">DNA-binding</keyword>
<comment type="catalytic activity">
    <reaction evidence="5">
        <text>ATP + H2O = ADP + phosphate + H(+)</text>
        <dbReference type="Rhea" id="RHEA:13065"/>
        <dbReference type="ChEBI" id="CHEBI:15377"/>
        <dbReference type="ChEBI" id="CHEBI:15378"/>
        <dbReference type="ChEBI" id="CHEBI:30616"/>
        <dbReference type="ChEBI" id="CHEBI:43474"/>
        <dbReference type="ChEBI" id="CHEBI:456216"/>
        <dbReference type="EC" id="3.6.4.12"/>
    </reaction>
</comment>
<comment type="subunit">
    <text evidence="5">Component of the MCM2-7 complex.</text>
</comment>
<accession>A0A0G4HFX9</accession>
<comment type="subcellular location">
    <subcellularLocation>
        <location evidence="5">Nucleus</location>
    </subcellularLocation>
</comment>
<dbReference type="InterPro" id="IPR018525">
    <property type="entry name" value="MCM_CS"/>
</dbReference>
<dbReference type="GO" id="GO:0016787">
    <property type="term" value="F:hydrolase activity"/>
    <property type="evidence" value="ECO:0007669"/>
    <property type="project" value="UniProtKB-KW"/>
</dbReference>
<dbReference type="InterPro" id="IPR012340">
    <property type="entry name" value="NA-bd_OB-fold"/>
</dbReference>
<keyword evidence="5" id="KW-0378">Hydrolase</keyword>
<dbReference type="InterPro" id="IPR031327">
    <property type="entry name" value="MCM"/>
</dbReference>
<keyword evidence="5" id="KW-0347">Helicase</keyword>
<dbReference type="GO" id="GO:0003688">
    <property type="term" value="F:DNA replication origin binding"/>
    <property type="evidence" value="ECO:0007669"/>
    <property type="project" value="UniProtKB-UniRule"/>
</dbReference>
<dbReference type="GO" id="GO:0043138">
    <property type="term" value="F:3'-5' DNA helicase activity"/>
    <property type="evidence" value="ECO:0007669"/>
    <property type="project" value="TreeGrafter"/>
</dbReference>
<dbReference type="PRINTS" id="PR01661">
    <property type="entry name" value="MCMPROTEIN5"/>
</dbReference>
<evidence type="ECO:0000256" key="3">
    <source>
        <dbReference type="ARBA" id="ARBA00023125"/>
    </source>
</evidence>
<dbReference type="InterPro" id="IPR001208">
    <property type="entry name" value="MCM_dom"/>
</dbReference>
<dbReference type="EC" id="3.6.4.12" evidence="5"/>
<protein>
    <recommendedName>
        <fullName evidence="5">DNA replication licensing factor MCM5</fullName>
        <ecNumber evidence="5">3.6.4.12</ecNumber>
    </recommendedName>
</protein>
<keyword evidence="5" id="KW-0131">Cell cycle</keyword>
<dbReference type="InterPro" id="IPR008048">
    <property type="entry name" value="MCM5"/>
</dbReference>
<dbReference type="Gene3D" id="2.40.50.140">
    <property type="entry name" value="Nucleic acid-binding proteins"/>
    <property type="match status" value="1"/>
</dbReference>
<dbReference type="GO" id="GO:0000727">
    <property type="term" value="P:double-strand break repair via break-induced replication"/>
    <property type="evidence" value="ECO:0007669"/>
    <property type="project" value="TreeGrafter"/>
</dbReference>
<dbReference type="SUPFAM" id="SSF52540">
    <property type="entry name" value="P-loop containing nucleoside triphosphate hydrolases"/>
    <property type="match status" value="1"/>
</dbReference>
<dbReference type="PANTHER" id="PTHR11630">
    <property type="entry name" value="DNA REPLICATION LICENSING FACTOR MCM FAMILY MEMBER"/>
    <property type="match status" value="1"/>
</dbReference>
<evidence type="ECO:0000256" key="5">
    <source>
        <dbReference type="RuleBase" id="RU368063"/>
    </source>
</evidence>
<dbReference type="Pfam" id="PF17855">
    <property type="entry name" value="MCM_lid"/>
    <property type="match status" value="1"/>
</dbReference>
<name>A0A0G4HFX9_9ALVE</name>
<dbReference type="InterPro" id="IPR033762">
    <property type="entry name" value="MCM_OB"/>
</dbReference>
<dbReference type="GO" id="GO:0042555">
    <property type="term" value="C:MCM complex"/>
    <property type="evidence" value="ECO:0007669"/>
    <property type="project" value="UniProtKB-UniRule"/>
</dbReference>
<dbReference type="Pfam" id="PF00493">
    <property type="entry name" value="MCM"/>
    <property type="match status" value="1"/>
</dbReference>
<evidence type="ECO:0000256" key="2">
    <source>
        <dbReference type="ARBA" id="ARBA00022840"/>
    </source>
</evidence>
<dbReference type="PROSITE" id="PS50051">
    <property type="entry name" value="MCM_2"/>
    <property type="match status" value="1"/>
</dbReference>
<reference evidence="7" key="1">
    <citation type="submission" date="2014-11" db="EMBL/GenBank/DDBJ databases">
        <authorList>
            <person name="Otto D Thomas"/>
            <person name="Naeem Raeece"/>
        </authorList>
    </citation>
    <scope>NUCLEOTIDE SEQUENCE</scope>
</reference>
<proteinExistence type="inferred from homology"/>
<dbReference type="GO" id="GO:0017116">
    <property type="term" value="F:single-stranded DNA helicase activity"/>
    <property type="evidence" value="ECO:0007669"/>
    <property type="project" value="TreeGrafter"/>
</dbReference>
<dbReference type="InterPro" id="IPR041562">
    <property type="entry name" value="MCM_lid"/>
</dbReference>
<dbReference type="GO" id="GO:0006270">
    <property type="term" value="P:DNA replication initiation"/>
    <property type="evidence" value="ECO:0007669"/>
    <property type="project" value="UniProtKB-UniRule"/>
</dbReference>
<dbReference type="PhylomeDB" id="A0A0G4HFX9"/>
<sequence>MDADPVFGDFGSGGNNGDDGAVADQYQINTCEQDFVEFVLNKRDEHGTATFKESLVRNVDRGHFILEVPLLAINHHNPRLYSEIYNKPLLYLEACERGCKKAFYAAKYGYPVEEVMRADLLRTLMNQDGREEVPDIQLQLTGTSPVSLRELQAEAPAEKICTLTGIVISATKAQQKAHRIKLVCRNCQDVEVLKLGSHRDGKPIPRKCKNRNPGDEPCPLDPYQILPDDCSYMDIQRLKVQELPEQVPSGDMPRHVSVHVTRDLVDKVVPGARLNLVGIFSTVDKHMSRAEARDEVVTASVREAYIHLLGMSDAIDQPGRQIALTDEDRENIRREAAAGGVREKLYKSIAPSIFGSEDIKRALACLLFSGSRKLLPDKTRIRGDINVLLLGDPGTAKSQFLKFVERAAPVAVYTSGKGSSAAGLTAAIVRDASGAFALEGGAMVLADGGVVCIDEFDKMRADDRVAIHEGMEQQTISIAKAGITTVLSTRCSVLAAANPSFGSYDETKETADQLDFQTTILSRFDTIFLVRDETDVVRDATIARHVVGLHTAGADVHVQGGVAGFGAPSQQMIGAEPEEDAAPEGGFSVAFLRKYISYARANVHPRLNDEARETLANTYTDLRKTVQEERAKGSQSSIPITVRQLEAIIRISESLAKMELSDQVGMEHVEEAVRLFNRSTMEAARSGLQMDEQLSPEEQAEVEAACDALKRRLHVGGRMARNAVVKTLLGKDGFQQKHAQRAVQILLRTQEIEETGNFMLFRRK</sequence>